<comment type="caution">
    <text evidence="1">The sequence shown here is derived from an EMBL/GenBank/DDBJ whole genome shotgun (WGS) entry which is preliminary data.</text>
</comment>
<proteinExistence type="predicted"/>
<sequence>MGISFENIRIQDAIIFKNAAVEINAWILLKRTNHHSLRYIGKSGFSPKPIQCKFKTADYGVWINNKFHNVAGLVASPDLLPGIYSNEKKINWNRYAARLGSTLSNLTKPNSIQEFRFSVDRNPSSRYYGCVKFDGKYLFGDYDLFDIVPIGHERRNFRTVNEARYGHQHNRGPRFFAVENYVNKRIGENMIQHAAQAQFSNEYEAVYAFSPDHIDRHIMHSWSKSETRFQYEQIWSRPLGTMDRTHLQTGSS</sequence>
<dbReference type="AlphaFoldDB" id="A0A9X1PFZ6"/>
<dbReference type="RefSeq" id="WP_234653558.1">
    <property type="nucleotide sequence ID" value="NZ_CP094997.1"/>
</dbReference>
<evidence type="ECO:0000313" key="1">
    <source>
        <dbReference type="EMBL" id="MCF0060652.1"/>
    </source>
</evidence>
<dbReference type="Proteomes" id="UP001139000">
    <property type="component" value="Unassembled WGS sequence"/>
</dbReference>
<name>A0A9X1PFZ6_9BACT</name>
<dbReference type="EMBL" id="JAJTTC010000001">
    <property type="protein sequence ID" value="MCF0060652.1"/>
    <property type="molecule type" value="Genomic_DNA"/>
</dbReference>
<organism evidence="1 2">
    <name type="scientific">Dyadobacter chenwenxiniae</name>
    <dbReference type="NCBI Taxonomy" id="2906456"/>
    <lineage>
        <taxon>Bacteria</taxon>
        <taxon>Pseudomonadati</taxon>
        <taxon>Bacteroidota</taxon>
        <taxon>Cytophagia</taxon>
        <taxon>Cytophagales</taxon>
        <taxon>Spirosomataceae</taxon>
        <taxon>Dyadobacter</taxon>
    </lineage>
</organism>
<evidence type="ECO:0000313" key="2">
    <source>
        <dbReference type="Proteomes" id="UP001139000"/>
    </source>
</evidence>
<gene>
    <name evidence="1" type="ORF">LXM26_04055</name>
</gene>
<reference evidence="1" key="1">
    <citation type="submission" date="2021-12" db="EMBL/GenBank/DDBJ databases">
        <title>Novel species in genus Dyadobacter.</title>
        <authorList>
            <person name="Ma C."/>
        </authorList>
    </citation>
    <scope>NUCLEOTIDE SEQUENCE</scope>
    <source>
        <strain evidence="1">LJ419</strain>
    </source>
</reference>
<accession>A0A9X1PFZ6</accession>
<keyword evidence="2" id="KW-1185">Reference proteome</keyword>
<protein>
    <submittedName>
        <fullName evidence="1">Uncharacterized protein</fullName>
    </submittedName>
</protein>